<proteinExistence type="predicted"/>
<comment type="caution">
    <text evidence="2">The sequence shown here is derived from an EMBL/GenBank/DDBJ whole genome shotgun (WGS) entry which is preliminary data.</text>
</comment>
<dbReference type="InParanoid" id="A0A1V9X1W7"/>
<dbReference type="EMBL" id="MNPL01029480">
    <property type="protein sequence ID" value="OQR67232.1"/>
    <property type="molecule type" value="Genomic_DNA"/>
</dbReference>
<protein>
    <submittedName>
        <fullName evidence="2">Uncharacterized protein</fullName>
    </submittedName>
</protein>
<name>A0A1V9X1W7_9ACAR</name>
<gene>
    <name evidence="2" type="ORF">BIW11_13650</name>
</gene>
<organism evidence="2 3">
    <name type="scientific">Tropilaelaps mercedesae</name>
    <dbReference type="NCBI Taxonomy" id="418985"/>
    <lineage>
        <taxon>Eukaryota</taxon>
        <taxon>Metazoa</taxon>
        <taxon>Ecdysozoa</taxon>
        <taxon>Arthropoda</taxon>
        <taxon>Chelicerata</taxon>
        <taxon>Arachnida</taxon>
        <taxon>Acari</taxon>
        <taxon>Parasitiformes</taxon>
        <taxon>Mesostigmata</taxon>
        <taxon>Gamasina</taxon>
        <taxon>Dermanyssoidea</taxon>
        <taxon>Laelapidae</taxon>
        <taxon>Tropilaelaps</taxon>
    </lineage>
</organism>
<evidence type="ECO:0000256" key="1">
    <source>
        <dbReference type="SAM" id="MobiDB-lite"/>
    </source>
</evidence>
<dbReference type="Proteomes" id="UP000192247">
    <property type="component" value="Unassembled WGS sequence"/>
</dbReference>
<feature type="compositionally biased region" description="Polar residues" evidence="1">
    <location>
        <begin position="152"/>
        <end position="170"/>
    </location>
</feature>
<reference evidence="2 3" key="1">
    <citation type="journal article" date="2017" name="Gigascience">
        <title>Draft genome of the honey bee ectoparasitic mite, Tropilaelaps mercedesae, is shaped by the parasitic life history.</title>
        <authorList>
            <person name="Dong X."/>
            <person name="Armstrong S.D."/>
            <person name="Xia D."/>
            <person name="Makepeace B.L."/>
            <person name="Darby A.C."/>
            <person name="Kadowaki T."/>
        </authorList>
    </citation>
    <scope>NUCLEOTIDE SEQUENCE [LARGE SCALE GENOMIC DNA]</scope>
    <source>
        <strain evidence="2">Wuxi-XJTLU</strain>
    </source>
</reference>
<keyword evidence="3" id="KW-1185">Reference proteome</keyword>
<accession>A0A1V9X1W7</accession>
<feature type="region of interest" description="Disordered" evidence="1">
    <location>
        <begin position="54"/>
        <end position="87"/>
    </location>
</feature>
<sequence>MGAYDPPAPSVVAIRPHAAAGRSCRNDLSAIFDGTTTTTRTQERQRKFGWAADGTSFRTLPGRCSESESRGEGRSGPPRRSGRESRDWDIVNHFRSLTPTKLSTTAIASSAISETLRRSRRTRRKATRPDATQTARLAVTIGRVRFTTTINTATERSRSSSEQVATSSAERTGLAQARRQLPTPEGQAPRAEGLACGHGRRLPLIPWRCKDKFNSNTIIDLCDPFMGSRIWVGERGDDVSSDPLSPRIFALVRWPSRGRHL</sequence>
<evidence type="ECO:0000313" key="3">
    <source>
        <dbReference type="Proteomes" id="UP000192247"/>
    </source>
</evidence>
<evidence type="ECO:0000313" key="2">
    <source>
        <dbReference type="EMBL" id="OQR67232.1"/>
    </source>
</evidence>
<feature type="region of interest" description="Disordered" evidence="1">
    <location>
        <begin position="111"/>
        <end position="134"/>
    </location>
</feature>
<feature type="region of interest" description="Disordered" evidence="1">
    <location>
        <begin position="152"/>
        <end position="193"/>
    </location>
</feature>
<dbReference type="AlphaFoldDB" id="A0A1V9X1W7"/>